<evidence type="ECO:0000313" key="1">
    <source>
        <dbReference type="EMBL" id="GEP54920.1"/>
    </source>
</evidence>
<protein>
    <submittedName>
        <fullName evidence="1">Uncharacterized protein</fullName>
    </submittedName>
</protein>
<name>A0A512N7F8_9HYPH</name>
<gene>
    <name evidence="1" type="ORF">RSO01_20860</name>
</gene>
<sequence>MQRVGAARRLRNPQSDRVYAIDDHALSCTLRKMKGMPVPPSIDEAELDAILKRAGLSLTPEQVKGILPGAAIFQRLIALVNAPLPREAEPALTFDVEQK</sequence>
<evidence type="ECO:0000313" key="2">
    <source>
        <dbReference type="Proteomes" id="UP000321058"/>
    </source>
</evidence>
<comment type="caution">
    <text evidence="1">The sequence shown here is derived from an EMBL/GenBank/DDBJ whole genome shotgun (WGS) entry which is preliminary data.</text>
</comment>
<reference evidence="1 2" key="1">
    <citation type="submission" date="2019-07" db="EMBL/GenBank/DDBJ databases">
        <title>Whole genome shotgun sequence of Reyranella soli NBRC 108950.</title>
        <authorList>
            <person name="Hosoyama A."/>
            <person name="Uohara A."/>
            <person name="Ohji S."/>
            <person name="Ichikawa N."/>
        </authorList>
    </citation>
    <scope>NUCLEOTIDE SEQUENCE [LARGE SCALE GENOMIC DNA]</scope>
    <source>
        <strain evidence="1 2">NBRC 108950</strain>
    </source>
</reference>
<accession>A0A512N7F8</accession>
<dbReference type="AlphaFoldDB" id="A0A512N7F8"/>
<dbReference type="Proteomes" id="UP000321058">
    <property type="component" value="Unassembled WGS sequence"/>
</dbReference>
<keyword evidence="2" id="KW-1185">Reference proteome</keyword>
<dbReference type="EMBL" id="BKAJ01000032">
    <property type="protein sequence ID" value="GEP54920.1"/>
    <property type="molecule type" value="Genomic_DNA"/>
</dbReference>
<organism evidence="1 2">
    <name type="scientific">Reyranella soli</name>
    <dbReference type="NCBI Taxonomy" id="1230389"/>
    <lineage>
        <taxon>Bacteria</taxon>
        <taxon>Pseudomonadati</taxon>
        <taxon>Pseudomonadota</taxon>
        <taxon>Alphaproteobacteria</taxon>
        <taxon>Hyphomicrobiales</taxon>
        <taxon>Reyranellaceae</taxon>
        <taxon>Reyranella</taxon>
    </lineage>
</organism>
<proteinExistence type="predicted"/>